<evidence type="ECO:0000313" key="11">
    <source>
        <dbReference type="Proteomes" id="UP000033035"/>
    </source>
</evidence>
<keyword evidence="4 8" id="KW-0285">Flavoprotein</keyword>
<comment type="similarity">
    <text evidence="2 8">Belongs to the flavodoxin family.</text>
</comment>
<keyword evidence="5 8" id="KW-0288">FMN</keyword>
<dbReference type="PANTHER" id="PTHR42809:SF1">
    <property type="entry name" value="FLAVODOXIN 1"/>
    <property type="match status" value="1"/>
</dbReference>
<accession>A0A0F5JLS0</accession>
<dbReference type="PROSITE" id="PS50902">
    <property type="entry name" value="FLAVODOXIN_LIKE"/>
    <property type="match status" value="1"/>
</dbReference>
<evidence type="ECO:0000313" key="10">
    <source>
        <dbReference type="EMBL" id="KKB58397.1"/>
    </source>
</evidence>
<evidence type="ECO:0000256" key="2">
    <source>
        <dbReference type="ARBA" id="ARBA00005267"/>
    </source>
</evidence>
<keyword evidence="11" id="KW-1185">Reference proteome</keyword>
<sequence>MKTIGIFYGSSTGTTESVAKRIAQKLGVEDAHLYDVAKASPADMASYEVLILGSSTWGAGDLQDDWYDFLAKIKKLDLTGKTVAIFGCGDSSSFADTFCDAIGIIYTDLQGTGCRFIGSVPTDGYTYDDSTAVIDGQFVGLPLDELNEDDQTNARLDQWIDSLKKEGLE</sequence>
<dbReference type="Gene3D" id="3.40.50.360">
    <property type="match status" value="1"/>
</dbReference>
<dbReference type="GO" id="GO:0009055">
    <property type="term" value="F:electron transfer activity"/>
    <property type="evidence" value="ECO:0007669"/>
    <property type="project" value="UniProtKB-UniRule"/>
</dbReference>
<dbReference type="EMBL" id="AQHW01000009">
    <property type="protein sequence ID" value="KKB58397.1"/>
    <property type="molecule type" value="Genomic_DNA"/>
</dbReference>
<keyword evidence="6 8" id="KW-0249">Electron transport</keyword>
<comment type="caution">
    <text evidence="10">The sequence shown here is derived from an EMBL/GenBank/DDBJ whole genome shotgun (WGS) entry which is preliminary data.</text>
</comment>
<dbReference type="NCBIfam" id="TIGR01752">
    <property type="entry name" value="flav_long"/>
    <property type="match status" value="1"/>
</dbReference>
<dbReference type="STRING" id="1203610.HMPREF1536_01273"/>
<dbReference type="Pfam" id="PF00258">
    <property type="entry name" value="Flavodoxin_1"/>
    <property type="match status" value="1"/>
</dbReference>
<evidence type="ECO:0000256" key="7">
    <source>
        <dbReference type="ARBA" id="ARBA00023231"/>
    </source>
</evidence>
<keyword evidence="3 8" id="KW-0813">Transport</keyword>
<dbReference type="InterPro" id="IPR010086">
    <property type="entry name" value="Flavodoxin_lc"/>
</dbReference>
<dbReference type="InterPro" id="IPR001094">
    <property type="entry name" value="Flavdoxin-like"/>
</dbReference>
<evidence type="ECO:0000256" key="6">
    <source>
        <dbReference type="ARBA" id="ARBA00022982"/>
    </source>
</evidence>
<evidence type="ECO:0000256" key="5">
    <source>
        <dbReference type="ARBA" id="ARBA00022643"/>
    </source>
</evidence>
<dbReference type="NCBIfam" id="NF006738">
    <property type="entry name" value="PRK09267.1-4"/>
    <property type="match status" value="1"/>
</dbReference>
<dbReference type="RefSeq" id="WP_028727256.1">
    <property type="nucleotide sequence ID" value="NZ_AUAE01000012.1"/>
</dbReference>
<keyword evidence="7" id="KW-0535">Nitrogen fixation</keyword>
<comment type="cofactor">
    <cofactor evidence="1 8">
        <name>FMN</name>
        <dbReference type="ChEBI" id="CHEBI:58210"/>
    </cofactor>
</comment>
<dbReference type="PANTHER" id="PTHR42809">
    <property type="entry name" value="FLAVODOXIN 2"/>
    <property type="match status" value="1"/>
</dbReference>
<dbReference type="InterPro" id="IPR029039">
    <property type="entry name" value="Flavoprotein-like_sf"/>
</dbReference>
<dbReference type="NCBIfam" id="NF006739">
    <property type="entry name" value="PRK09267.1-5"/>
    <property type="match status" value="1"/>
</dbReference>
<dbReference type="Proteomes" id="UP000033035">
    <property type="component" value="Unassembled WGS sequence"/>
</dbReference>
<organism evidence="10 11">
    <name type="scientific">Parabacteroides gordonii MS-1 = DSM 23371</name>
    <dbReference type="NCBI Taxonomy" id="1203610"/>
    <lineage>
        <taxon>Bacteria</taxon>
        <taxon>Pseudomonadati</taxon>
        <taxon>Bacteroidota</taxon>
        <taxon>Bacteroidia</taxon>
        <taxon>Bacteroidales</taxon>
        <taxon>Tannerellaceae</taxon>
        <taxon>Parabacteroides</taxon>
    </lineage>
</organism>
<dbReference type="PIRSF" id="PIRSF038996">
    <property type="entry name" value="FldA"/>
    <property type="match status" value="1"/>
</dbReference>
<dbReference type="PROSITE" id="PS00201">
    <property type="entry name" value="FLAVODOXIN"/>
    <property type="match status" value="1"/>
</dbReference>
<gene>
    <name evidence="10" type="ORF">HMPREF1536_01273</name>
</gene>
<comment type="function">
    <text evidence="8">Low-potential electron donor to a number of redox enzymes.</text>
</comment>
<dbReference type="SUPFAM" id="SSF52218">
    <property type="entry name" value="Flavoproteins"/>
    <property type="match status" value="1"/>
</dbReference>
<dbReference type="InterPro" id="IPR008254">
    <property type="entry name" value="Flavodoxin/NO_synth"/>
</dbReference>
<protein>
    <recommendedName>
        <fullName evidence="8">Flavodoxin</fullName>
    </recommendedName>
</protein>
<dbReference type="AlphaFoldDB" id="A0A0F5JLS0"/>
<evidence type="ECO:0000259" key="9">
    <source>
        <dbReference type="PROSITE" id="PS50902"/>
    </source>
</evidence>
<evidence type="ECO:0000256" key="3">
    <source>
        <dbReference type="ARBA" id="ARBA00022448"/>
    </source>
</evidence>
<feature type="domain" description="Flavodoxin-like" evidence="9">
    <location>
        <begin position="4"/>
        <end position="164"/>
    </location>
</feature>
<reference evidence="10 11" key="1">
    <citation type="submission" date="2013-04" db="EMBL/GenBank/DDBJ databases">
        <title>The Genome Sequence of Parabacteroides gordonii DSM 23371.</title>
        <authorList>
            <consortium name="The Broad Institute Genomics Platform"/>
            <person name="Earl A."/>
            <person name="Ward D."/>
            <person name="Feldgarden M."/>
            <person name="Gevers D."/>
            <person name="Martens E."/>
            <person name="Sakamoto M."/>
            <person name="Benno Y."/>
            <person name="Suzuki N."/>
            <person name="Matsunaga N."/>
            <person name="Koshihara K."/>
            <person name="Seki M."/>
            <person name="Komiya H."/>
            <person name="Walker B."/>
            <person name="Young S."/>
            <person name="Zeng Q."/>
            <person name="Gargeya S."/>
            <person name="Fitzgerald M."/>
            <person name="Haas B."/>
            <person name="Abouelleil A."/>
            <person name="Allen A.W."/>
            <person name="Alvarado L."/>
            <person name="Arachchi H.M."/>
            <person name="Berlin A.M."/>
            <person name="Chapman S.B."/>
            <person name="Gainer-Dewar J."/>
            <person name="Goldberg J."/>
            <person name="Griggs A."/>
            <person name="Gujja S."/>
            <person name="Hansen M."/>
            <person name="Howarth C."/>
            <person name="Imamovic A."/>
            <person name="Ireland A."/>
            <person name="Larimer J."/>
            <person name="McCowan C."/>
            <person name="Murphy C."/>
            <person name="Pearson M."/>
            <person name="Poon T.W."/>
            <person name="Priest M."/>
            <person name="Roberts A."/>
            <person name="Saif S."/>
            <person name="Shea T."/>
            <person name="Sisk P."/>
            <person name="Sykes S."/>
            <person name="Wortman J."/>
            <person name="Nusbaum C."/>
            <person name="Birren B."/>
        </authorList>
    </citation>
    <scope>NUCLEOTIDE SEQUENCE [LARGE SCALE GENOMIC DNA]</scope>
    <source>
        <strain evidence="10 11">MS-1</strain>
    </source>
</reference>
<dbReference type="PRINTS" id="PR00369">
    <property type="entry name" value="FLAVODOXIN"/>
</dbReference>
<name>A0A0F5JLS0_9BACT</name>
<evidence type="ECO:0000256" key="4">
    <source>
        <dbReference type="ARBA" id="ARBA00022630"/>
    </source>
</evidence>
<dbReference type="GO" id="GO:0010181">
    <property type="term" value="F:FMN binding"/>
    <property type="evidence" value="ECO:0007669"/>
    <property type="project" value="UniProtKB-UniRule"/>
</dbReference>
<dbReference type="InterPro" id="IPR050619">
    <property type="entry name" value="Flavodoxin"/>
</dbReference>
<proteinExistence type="inferred from homology"/>
<dbReference type="PATRIC" id="fig|1203610.3.peg.1302"/>
<dbReference type="InterPro" id="IPR001226">
    <property type="entry name" value="Flavodoxin_CS"/>
</dbReference>
<evidence type="ECO:0000256" key="8">
    <source>
        <dbReference type="PIRNR" id="PIRNR038996"/>
    </source>
</evidence>
<dbReference type="HOGENOM" id="CLU_051402_1_0_10"/>
<evidence type="ECO:0000256" key="1">
    <source>
        <dbReference type="ARBA" id="ARBA00001917"/>
    </source>
</evidence>